<gene>
    <name evidence="9" type="primary">atpC</name>
    <name evidence="11" type="ORF">IT775_05685</name>
</gene>
<evidence type="ECO:0000259" key="10">
    <source>
        <dbReference type="Pfam" id="PF02823"/>
    </source>
</evidence>
<dbReference type="Pfam" id="PF02823">
    <property type="entry name" value="ATP-synt_DE_N"/>
    <property type="match status" value="1"/>
</dbReference>
<keyword evidence="5 9" id="KW-0375">Hydrogen ion transport</keyword>
<evidence type="ECO:0000256" key="7">
    <source>
        <dbReference type="ARBA" id="ARBA00023136"/>
    </source>
</evidence>
<protein>
    <recommendedName>
        <fullName evidence="9">ATP synthase epsilon chain</fullName>
    </recommendedName>
    <alternativeName>
        <fullName evidence="9">ATP synthase F1 sector epsilon subunit</fullName>
    </alternativeName>
    <alternativeName>
        <fullName evidence="9">F-ATPase epsilon subunit</fullName>
    </alternativeName>
</protein>
<keyword evidence="9" id="KW-1003">Cell membrane</keyword>
<name>A0ABS5HNR8_9RHOB</name>
<keyword evidence="4 9" id="KW-0813">Transport</keyword>
<evidence type="ECO:0000313" key="11">
    <source>
        <dbReference type="EMBL" id="MBR9650611.1"/>
    </source>
</evidence>
<dbReference type="RefSeq" id="WP_212700131.1">
    <property type="nucleotide sequence ID" value="NZ_JADMKU010000004.1"/>
</dbReference>
<comment type="function">
    <text evidence="1 9">Produces ATP from ADP in the presence of a proton gradient across the membrane.</text>
</comment>
<evidence type="ECO:0000256" key="5">
    <source>
        <dbReference type="ARBA" id="ARBA00022781"/>
    </source>
</evidence>
<dbReference type="NCBIfam" id="TIGR03166">
    <property type="entry name" value="alt_F1F0_F1_eps"/>
    <property type="match status" value="1"/>
</dbReference>
<dbReference type="CDD" id="cd12152">
    <property type="entry name" value="F1-ATPase_delta"/>
    <property type="match status" value="1"/>
</dbReference>
<keyword evidence="7 9" id="KW-0472">Membrane</keyword>
<dbReference type="InterPro" id="IPR024037">
    <property type="entry name" value="Alt_ATP_synth_F1_esu"/>
</dbReference>
<comment type="subcellular location">
    <subcellularLocation>
        <location evidence="9">Cell membrane</location>
        <topology evidence="9">Peripheral membrane protein</topology>
    </subcellularLocation>
    <subcellularLocation>
        <location evidence="2">Endomembrane system</location>
        <topology evidence="2">Peripheral membrane protein</topology>
    </subcellularLocation>
</comment>
<accession>A0ABS5HNR8</accession>
<dbReference type="EMBL" id="JADMKU010000004">
    <property type="protein sequence ID" value="MBR9650611.1"/>
    <property type="molecule type" value="Genomic_DNA"/>
</dbReference>
<keyword evidence="6 9" id="KW-0406">Ion transport</keyword>
<proteinExistence type="inferred from homology"/>
<dbReference type="HAMAP" id="MF_00530">
    <property type="entry name" value="ATP_synth_epsil_bac"/>
    <property type="match status" value="1"/>
</dbReference>
<dbReference type="NCBIfam" id="NF004871">
    <property type="entry name" value="PRK06228.1"/>
    <property type="match status" value="1"/>
</dbReference>
<dbReference type="SUPFAM" id="SSF51344">
    <property type="entry name" value="Epsilon subunit of F1F0-ATP synthase N-terminal domain"/>
    <property type="match status" value="1"/>
</dbReference>
<keyword evidence="12" id="KW-1185">Reference proteome</keyword>
<organism evidence="11 12">
    <name type="scientific">Thalassovita aquimarina</name>
    <dbReference type="NCBI Taxonomy" id="2785917"/>
    <lineage>
        <taxon>Bacteria</taxon>
        <taxon>Pseudomonadati</taxon>
        <taxon>Pseudomonadota</taxon>
        <taxon>Alphaproteobacteria</taxon>
        <taxon>Rhodobacterales</taxon>
        <taxon>Roseobacteraceae</taxon>
        <taxon>Thalassovita</taxon>
    </lineage>
</organism>
<comment type="similarity">
    <text evidence="3 9">Belongs to the ATPase epsilon chain family.</text>
</comment>
<dbReference type="InterPro" id="IPR001469">
    <property type="entry name" value="ATP_synth_F1_dsu/esu"/>
</dbReference>
<keyword evidence="9" id="KW-0066">ATP synthesis</keyword>
<dbReference type="Gene3D" id="2.60.15.10">
    <property type="entry name" value="F0F1 ATP synthase delta/epsilon subunit, N-terminal"/>
    <property type="match status" value="1"/>
</dbReference>
<evidence type="ECO:0000256" key="3">
    <source>
        <dbReference type="ARBA" id="ARBA00005712"/>
    </source>
</evidence>
<reference evidence="11 12" key="1">
    <citation type="journal article" date="2021" name="Arch. Microbiol.">
        <title>Thalassobius aquimarinus sp. nov., isolated from the Sea of Japan seashore.</title>
        <authorList>
            <person name="Kurilenko V.V."/>
            <person name="Romanenko L.A."/>
            <person name="Chernysheva N.Y."/>
            <person name="Velansky P.V."/>
            <person name="Tekutyeva L.A."/>
            <person name="Isaeva M.P."/>
            <person name="Mikhailov V.V."/>
        </authorList>
    </citation>
    <scope>NUCLEOTIDE SEQUENCE [LARGE SCALE GENOMIC DNA]</scope>
    <source>
        <strain evidence="11 12">KMM 8518</strain>
    </source>
</reference>
<dbReference type="InterPro" id="IPR036771">
    <property type="entry name" value="ATPsynth_dsu/esu_N"/>
</dbReference>
<evidence type="ECO:0000256" key="2">
    <source>
        <dbReference type="ARBA" id="ARBA00004184"/>
    </source>
</evidence>
<evidence type="ECO:0000256" key="4">
    <source>
        <dbReference type="ARBA" id="ARBA00022448"/>
    </source>
</evidence>
<evidence type="ECO:0000256" key="8">
    <source>
        <dbReference type="ARBA" id="ARBA00023196"/>
    </source>
</evidence>
<evidence type="ECO:0000256" key="6">
    <source>
        <dbReference type="ARBA" id="ARBA00023065"/>
    </source>
</evidence>
<comment type="caution">
    <text evidence="11">The sequence shown here is derived from an EMBL/GenBank/DDBJ whole genome shotgun (WGS) entry which is preliminary data.</text>
</comment>
<evidence type="ECO:0000256" key="9">
    <source>
        <dbReference type="HAMAP-Rule" id="MF_00530"/>
    </source>
</evidence>
<dbReference type="InterPro" id="IPR020546">
    <property type="entry name" value="ATP_synth_F1_dsu/esu_N"/>
</dbReference>
<sequence>MILPPKHMHLEVFVPTARLVNAAAAKVVAEGPEGHFGLLPRHLDIAAALVPGLLVYVTAAGEERFLGIDEGVLVKCGINVHVSVLAAFESDDLTSLRAEIADRFVDLDDHERKARTALARLETGAIRHMLEFER</sequence>
<comment type="subunit">
    <text evidence="9">F-type ATPases have 2 components, CF(1) - the catalytic core - and CF(0) - the membrane proton channel. CF(1) has five subunits: alpha(3), beta(3), gamma(1), delta(1), epsilon(1). CF(0) has three main subunits: a, b and c.</text>
</comment>
<dbReference type="Proteomes" id="UP001195941">
    <property type="component" value="Unassembled WGS sequence"/>
</dbReference>
<evidence type="ECO:0000313" key="12">
    <source>
        <dbReference type="Proteomes" id="UP001195941"/>
    </source>
</evidence>
<feature type="domain" description="ATP synthase F1 complex delta/epsilon subunit N-terminal" evidence="10">
    <location>
        <begin position="8"/>
        <end position="84"/>
    </location>
</feature>
<evidence type="ECO:0000256" key="1">
    <source>
        <dbReference type="ARBA" id="ARBA00003543"/>
    </source>
</evidence>
<keyword evidence="8 9" id="KW-0139">CF(1)</keyword>